<accession>A0A4C2AGW0</accession>
<evidence type="ECO:0000313" key="1">
    <source>
        <dbReference type="EMBL" id="GBP98314.1"/>
    </source>
</evidence>
<sequence length="200" mass="22362">MKKAPGIELLANQESGFPVKSSRHFYDVVLQGFILICECVYVSTLAASRRLSPSISVEPQYPNFFAILGPLMTVARASSAVDIITMSTAELDHWIGKSSVVSQCLELTTCRFLKSSSSSSSSSLNLQPVAMTERDKSRYTEGSIRYLSELPMRPSTLVDLTHDSYQKIWNELGPQYRRSHREITLHKTLDHGAKQNLVSF</sequence>
<keyword evidence="2" id="KW-1185">Reference proteome</keyword>
<dbReference type="AlphaFoldDB" id="A0A4C2AGW0"/>
<gene>
    <name evidence="1" type="ORF">EVAR_62637_1</name>
</gene>
<reference evidence="1 2" key="1">
    <citation type="journal article" date="2019" name="Commun. Biol.">
        <title>The bagworm genome reveals a unique fibroin gene that provides high tensile strength.</title>
        <authorList>
            <person name="Kono N."/>
            <person name="Nakamura H."/>
            <person name="Ohtoshi R."/>
            <person name="Tomita M."/>
            <person name="Numata K."/>
            <person name="Arakawa K."/>
        </authorList>
    </citation>
    <scope>NUCLEOTIDE SEQUENCE [LARGE SCALE GENOMIC DNA]</scope>
</reference>
<comment type="caution">
    <text evidence="1">The sequence shown here is derived from an EMBL/GenBank/DDBJ whole genome shotgun (WGS) entry which is preliminary data.</text>
</comment>
<dbReference type="Proteomes" id="UP000299102">
    <property type="component" value="Unassembled WGS sequence"/>
</dbReference>
<proteinExistence type="predicted"/>
<dbReference type="EMBL" id="BGZK01003119">
    <property type="protein sequence ID" value="GBP98314.1"/>
    <property type="molecule type" value="Genomic_DNA"/>
</dbReference>
<organism evidence="1 2">
    <name type="scientific">Eumeta variegata</name>
    <name type="common">Bagworm moth</name>
    <name type="synonym">Eumeta japonica</name>
    <dbReference type="NCBI Taxonomy" id="151549"/>
    <lineage>
        <taxon>Eukaryota</taxon>
        <taxon>Metazoa</taxon>
        <taxon>Ecdysozoa</taxon>
        <taxon>Arthropoda</taxon>
        <taxon>Hexapoda</taxon>
        <taxon>Insecta</taxon>
        <taxon>Pterygota</taxon>
        <taxon>Neoptera</taxon>
        <taxon>Endopterygota</taxon>
        <taxon>Lepidoptera</taxon>
        <taxon>Glossata</taxon>
        <taxon>Ditrysia</taxon>
        <taxon>Tineoidea</taxon>
        <taxon>Psychidae</taxon>
        <taxon>Oiketicinae</taxon>
        <taxon>Eumeta</taxon>
    </lineage>
</organism>
<protein>
    <submittedName>
        <fullName evidence="1">Uncharacterized protein</fullName>
    </submittedName>
</protein>
<evidence type="ECO:0000313" key="2">
    <source>
        <dbReference type="Proteomes" id="UP000299102"/>
    </source>
</evidence>
<name>A0A4C2AGW0_EUMVA</name>